<sequence>MVDAGLCCCENGKKLNFKPKCPRGEALGPSSTARGKGFDLFNRSRNRSFSAGSCGKERRVSSPSAS</sequence>
<gene>
    <name evidence="2" type="ORF">EYF80_010227</name>
</gene>
<comment type="caution">
    <text evidence="2">The sequence shown here is derived from an EMBL/GenBank/DDBJ whole genome shotgun (WGS) entry which is preliminary data.</text>
</comment>
<proteinExistence type="predicted"/>
<evidence type="ECO:0000313" key="3">
    <source>
        <dbReference type="Proteomes" id="UP000314294"/>
    </source>
</evidence>
<dbReference type="AlphaFoldDB" id="A0A4Z2IP16"/>
<reference evidence="2 3" key="1">
    <citation type="submission" date="2019-03" db="EMBL/GenBank/DDBJ databases">
        <title>First draft genome of Liparis tanakae, snailfish: a comprehensive survey of snailfish specific genes.</title>
        <authorList>
            <person name="Kim W."/>
            <person name="Song I."/>
            <person name="Jeong J.-H."/>
            <person name="Kim D."/>
            <person name="Kim S."/>
            <person name="Ryu S."/>
            <person name="Song J.Y."/>
            <person name="Lee S.K."/>
        </authorList>
    </citation>
    <scope>NUCLEOTIDE SEQUENCE [LARGE SCALE GENOMIC DNA]</scope>
    <source>
        <tissue evidence="2">Muscle</tissue>
    </source>
</reference>
<evidence type="ECO:0000256" key="1">
    <source>
        <dbReference type="SAM" id="MobiDB-lite"/>
    </source>
</evidence>
<evidence type="ECO:0000313" key="2">
    <source>
        <dbReference type="EMBL" id="TNN79645.1"/>
    </source>
</evidence>
<dbReference type="Proteomes" id="UP000314294">
    <property type="component" value="Unassembled WGS sequence"/>
</dbReference>
<accession>A0A4Z2IP16</accession>
<keyword evidence="3" id="KW-1185">Reference proteome</keyword>
<organism evidence="2 3">
    <name type="scientific">Liparis tanakae</name>
    <name type="common">Tanaka's snailfish</name>
    <dbReference type="NCBI Taxonomy" id="230148"/>
    <lineage>
        <taxon>Eukaryota</taxon>
        <taxon>Metazoa</taxon>
        <taxon>Chordata</taxon>
        <taxon>Craniata</taxon>
        <taxon>Vertebrata</taxon>
        <taxon>Euteleostomi</taxon>
        <taxon>Actinopterygii</taxon>
        <taxon>Neopterygii</taxon>
        <taxon>Teleostei</taxon>
        <taxon>Neoteleostei</taxon>
        <taxon>Acanthomorphata</taxon>
        <taxon>Eupercaria</taxon>
        <taxon>Perciformes</taxon>
        <taxon>Cottioidei</taxon>
        <taxon>Cottales</taxon>
        <taxon>Liparidae</taxon>
        <taxon>Liparis</taxon>
    </lineage>
</organism>
<name>A0A4Z2IP16_9TELE</name>
<feature type="region of interest" description="Disordered" evidence="1">
    <location>
        <begin position="46"/>
        <end position="66"/>
    </location>
</feature>
<dbReference type="EMBL" id="SRLO01000063">
    <property type="protein sequence ID" value="TNN79645.1"/>
    <property type="molecule type" value="Genomic_DNA"/>
</dbReference>
<protein>
    <submittedName>
        <fullName evidence="2">Uncharacterized protein</fullName>
    </submittedName>
</protein>